<evidence type="ECO:0000313" key="2">
    <source>
        <dbReference type="EMBL" id="MPC76466.1"/>
    </source>
</evidence>
<sequence length="93" mass="11469">MQGSVRAKSYNVDTKRFKQLDHSFPYYKQEQQQATTNHHHYNHHQHYHHHYQQPATRRGSQCRPHSPGKCQEDVWLHWHGTRCYWMQINFTLR</sequence>
<dbReference type="AlphaFoldDB" id="A0A5B7I3D9"/>
<comment type="caution">
    <text evidence="2">The sequence shown here is derived from an EMBL/GenBank/DDBJ whole genome shotgun (WGS) entry which is preliminary data.</text>
</comment>
<gene>
    <name evidence="2" type="ORF">E2C01_070879</name>
</gene>
<dbReference type="EMBL" id="VSRR010043441">
    <property type="protein sequence ID" value="MPC76466.1"/>
    <property type="molecule type" value="Genomic_DNA"/>
</dbReference>
<dbReference type="Proteomes" id="UP000324222">
    <property type="component" value="Unassembled WGS sequence"/>
</dbReference>
<reference evidence="2 3" key="1">
    <citation type="submission" date="2019-05" db="EMBL/GenBank/DDBJ databases">
        <title>Another draft genome of Portunus trituberculatus and its Hox gene families provides insights of decapod evolution.</title>
        <authorList>
            <person name="Jeong J.-H."/>
            <person name="Song I."/>
            <person name="Kim S."/>
            <person name="Choi T."/>
            <person name="Kim D."/>
            <person name="Ryu S."/>
            <person name="Kim W."/>
        </authorList>
    </citation>
    <scope>NUCLEOTIDE SEQUENCE [LARGE SCALE GENOMIC DNA]</scope>
    <source>
        <tissue evidence="2">Muscle</tissue>
    </source>
</reference>
<feature type="region of interest" description="Disordered" evidence="1">
    <location>
        <begin position="31"/>
        <end position="64"/>
    </location>
</feature>
<accession>A0A5B7I3D9</accession>
<organism evidence="2 3">
    <name type="scientific">Portunus trituberculatus</name>
    <name type="common">Swimming crab</name>
    <name type="synonym">Neptunus trituberculatus</name>
    <dbReference type="NCBI Taxonomy" id="210409"/>
    <lineage>
        <taxon>Eukaryota</taxon>
        <taxon>Metazoa</taxon>
        <taxon>Ecdysozoa</taxon>
        <taxon>Arthropoda</taxon>
        <taxon>Crustacea</taxon>
        <taxon>Multicrustacea</taxon>
        <taxon>Malacostraca</taxon>
        <taxon>Eumalacostraca</taxon>
        <taxon>Eucarida</taxon>
        <taxon>Decapoda</taxon>
        <taxon>Pleocyemata</taxon>
        <taxon>Brachyura</taxon>
        <taxon>Eubrachyura</taxon>
        <taxon>Portunoidea</taxon>
        <taxon>Portunidae</taxon>
        <taxon>Portuninae</taxon>
        <taxon>Portunus</taxon>
    </lineage>
</organism>
<name>A0A5B7I3D9_PORTR</name>
<keyword evidence="3" id="KW-1185">Reference proteome</keyword>
<evidence type="ECO:0000256" key="1">
    <source>
        <dbReference type="SAM" id="MobiDB-lite"/>
    </source>
</evidence>
<protein>
    <submittedName>
        <fullName evidence="2">Uncharacterized protein</fullName>
    </submittedName>
</protein>
<evidence type="ECO:0000313" key="3">
    <source>
        <dbReference type="Proteomes" id="UP000324222"/>
    </source>
</evidence>
<proteinExistence type="predicted"/>
<feature type="compositionally biased region" description="Basic residues" evidence="1">
    <location>
        <begin position="37"/>
        <end position="51"/>
    </location>
</feature>